<dbReference type="AlphaFoldDB" id="A0A1H5DT25"/>
<evidence type="ECO:0000256" key="1">
    <source>
        <dbReference type="SAM" id="Phobius"/>
    </source>
</evidence>
<organism evidence="2 3">
    <name type="scientific">Bradyrhizobium erythrophlei</name>
    <dbReference type="NCBI Taxonomy" id="1437360"/>
    <lineage>
        <taxon>Bacteria</taxon>
        <taxon>Pseudomonadati</taxon>
        <taxon>Pseudomonadota</taxon>
        <taxon>Alphaproteobacteria</taxon>
        <taxon>Hyphomicrobiales</taxon>
        <taxon>Nitrobacteraceae</taxon>
        <taxon>Bradyrhizobium</taxon>
    </lineage>
</organism>
<dbReference type="RefSeq" id="WP_092122756.1">
    <property type="nucleotide sequence ID" value="NZ_FNTH01000001.1"/>
</dbReference>
<sequence length="94" mass="9407">MTSSHLAVLNRPRTGVVAASIGAGLGLAAIAMGITIAVARADSASEEPRPANASASVQRAAQNLPPARVILPAPWEQVAPAQPVTAPANAADHK</sequence>
<reference evidence="2 3" key="1">
    <citation type="submission" date="2016-10" db="EMBL/GenBank/DDBJ databases">
        <authorList>
            <person name="de Groot N.N."/>
        </authorList>
    </citation>
    <scope>NUCLEOTIDE SEQUENCE [LARGE SCALE GENOMIC DNA]</scope>
    <source>
        <strain evidence="2 3">MT12</strain>
    </source>
</reference>
<gene>
    <name evidence="2" type="ORF">SAMN05444164_5914</name>
</gene>
<proteinExistence type="predicted"/>
<evidence type="ECO:0000313" key="2">
    <source>
        <dbReference type="EMBL" id="SED81860.1"/>
    </source>
</evidence>
<keyword evidence="1" id="KW-1133">Transmembrane helix</keyword>
<name>A0A1H5DT25_9BRAD</name>
<dbReference type="Proteomes" id="UP000198992">
    <property type="component" value="Unassembled WGS sequence"/>
</dbReference>
<protein>
    <submittedName>
        <fullName evidence="2">Uncharacterized protein</fullName>
    </submittedName>
</protein>
<dbReference type="EMBL" id="FNTH01000001">
    <property type="protein sequence ID" value="SED81860.1"/>
    <property type="molecule type" value="Genomic_DNA"/>
</dbReference>
<feature type="transmembrane region" description="Helical" evidence="1">
    <location>
        <begin position="16"/>
        <end position="39"/>
    </location>
</feature>
<keyword evidence="1" id="KW-0472">Membrane</keyword>
<accession>A0A1H5DT25</accession>
<keyword evidence="1" id="KW-0812">Transmembrane</keyword>
<evidence type="ECO:0000313" key="3">
    <source>
        <dbReference type="Proteomes" id="UP000198992"/>
    </source>
</evidence>